<name>A0ABW3YM31_9ACTN</name>
<accession>A0ABW3YM31</accession>
<gene>
    <name evidence="1" type="ORF">ACFQ4H_31370</name>
</gene>
<proteinExistence type="predicted"/>
<comment type="caution">
    <text evidence="1">The sequence shown here is derived from an EMBL/GenBank/DDBJ whole genome shotgun (WGS) entry which is preliminary data.</text>
</comment>
<evidence type="ECO:0000313" key="1">
    <source>
        <dbReference type="EMBL" id="MFD1325591.1"/>
    </source>
</evidence>
<dbReference type="RefSeq" id="WP_377578208.1">
    <property type="nucleotide sequence ID" value="NZ_JBHTMP010000085.1"/>
</dbReference>
<reference evidence="2" key="1">
    <citation type="journal article" date="2019" name="Int. J. Syst. Evol. Microbiol.">
        <title>The Global Catalogue of Microorganisms (GCM) 10K type strain sequencing project: providing services to taxonomists for standard genome sequencing and annotation.</title>
        <authorList>
            <consortium name="The Broad Institute Genomics Platform"/>
            <consortium name="The Broad Institute Genome Sequencing Center for Infectious Disease"/>
            <person name="Wu L."/>
            <person name="Ma J."/>
        </authorList>
    </citation>
    <scope>NUCLEOTIDE SEQUENCE [LARGE SCALE GENOMIC DNA]</scope>
    <source>
        <strain evidence="2">JCM 31037</strain>
    </source>
</reference>
<keyword evidence="2" id="KW-1185">Reference proteome</keyword>
<dbReference type="EMBL" id="JBHTMP010000085">
    <property type="protein sequence ID" value="MFD1325591.1"/>
    <property type="molecule type" value="Genomic_DNA"/>
</dbReference>
<dbReference type="Proteomes" id="UP001597260">
    <property type="component" value="Unassembled WGS sequence"/>
</dbReference>
<protein>
    <recommendedName>
        <fullName evidence="3">DUF222 domain-containing protein</fullName>
    </recommendedName>
</protein>
<evidence type="ECO:0000313" key="2">
    <source>
        <dbReference type="Proteomes" id="UP001597260"/>
    </source>
</evidence>
<evidence type="ECO:0008006" key="3">
    <source>
        <dbReference type="Google" id="ProtNLM"/>
    </source>
</evidence>
<organism evidence="1 2">
    <name type="scientific">Micromonospora sonneratiae</name>
    <dbReference type="NCBI Taxonomy" id="1184706"/>
    <lineage>
        <taxon>Bacteria</taxon>
        <taxon>Bacillati</taxon>
        <taxon>Actinomycetota</taxon>
        <taxon>Actinomycetes</taxon>
        <taxon>Micromonosporales</taxon>
        <taxon>Micromonosporaceae</taxon>
        <taxon>Micromonospora</taxon>
    </lineage>
</organism>
<sequence length="179" mass="18650">MMEGRQAIIIASCVQGNPDQGRAELAASTLTELWEHEVAACLDLICSGPASPRAGRYLATAVERLARPVAAANYASYRARLGLTIAILAGAIDSGVATQVLHQTAQRAIETADGYAARDALGFREPLAGITQDQYARLRRIATDAGLGVGELPAAVTSKITTTVATAVEAMNTALCARV</sequence>